<feature type="chain" id="PRO_5046134017" evidence="1">
    <location>
        <begin position="26"/>
        <end position="119"/>
    </location>
</feature>
<dbReference type="Pfam" id="PF11518">
    <property type="entry name" value="DUF3221"/>
    <property type="match status" value="1"/>
</dbReference>
<reference evidence="2 3" key="1">
    <citation type="submission" date="2023-05" db="EMBL/GenBank/DDBJ databases">
        <title>Comparative genomics reveals the evidence of polycyclic aromatic hydrocarbons degradation in moderately halophilic genus Pontibacillus.</title>
        <authorList>
            <person name="Yang H."/>
            <person name="Qian Z."/>
        </authorList>
    </citation>
    <scope>NUCLEOTIDE SEQUENCE [LARGE SCALE GENOMIC DNA]</scope>
    <source>
        <strain evidence="3">HN14</strain>
    </source>
</reference>
<evidence type="ECO:0000313" key="3">
    <source>
        <dbReference type="Proteomes" id="UP001236652"/>
    </source>
</evidence>
<sequence>MIKSLRILILLILFTLAGCSGDDQGVTGSPTIEGYLVKVEDHEILVVSGITKEQAINKSFGDLTEQTDKKYEAHTFKEEHMFESFKQYEVGQRVRVWAKGGSAESYPPQSELEKIEVVE</sequence>
<dbReference type="Proteomes" id="UP001236652">
    <property type="component" value="Chromosome"/>
</dbReference>
<dbReference type="EMBL" id="CP126446">
    <property type="protein sequence ID" value="WIF99485.1"/>
    <property type="molecule type" value="Genomic_DNA"/>
</dbReference>
<proteinExistence type="predicted"/>
<evidence type="ECO:0000313" key="2">
    <source>
        <dbReference type="EMBL" id="WIF99485.1"/>
    </source>
</evidence>
<dbReference type="InterPro" id="IPR012340">
    <property type="entry name" value="NA-bd_OB-fold"/>
</dbReference>
<dbReference type="InterPro" id="IPR021598">
    <property type="entry name" value="DUF3221"/>
</dbReference>
<keyword evidence="3" id="KW-1185">Reference proteome</keyword>
<dbReference type="PROSITE" id="PS51257">
    <property type="entry name" value="PROKAR_LIPOPROTEIN"/>
    <property type="match status" value="1"/>
</dbReference>
<feature type="signal peptide" evidence="1">
    <location>
        <begin position="1"/>
        <end position="25"/>
    </location>
</feature>
<keyword evidence="1" id="KW-0732">Signal</keyword>
<name>A0ABY8V1H3_9BACI</name>
<protein>
    <submittedName>
        <fullName evidence="2">YobA family protein</fullName>
    </submittedName>
</protein>
<organism evidence="2 3">
    <name type="scientific">Pontibacillus chungwhensis</name>
    <dbReference type="NCBI Taxonomy" id="265426"/>
    <lineage>
        <taxon>Bacteria</taxon>
        <taxon>Bacillati</taxon>
        <taxon>Bacillota</taxon>
        <taxon>Bacilli</taxon>
        <taxon>Bacillales</taxon>
        <taxon>Bacillaceae</taxon>
        <taxon>Pontibacillus</taxon>
    </lineage>
</organism>
<dbReference type="RefSeq" id="WP_231415751.1">
    <property type="nucleotide sequence ID" value="NZ_CP126446.1"/>
</dbReference>
<gene>
    <name evidence="2" type="ORF">QNI29_07460</name>
</gene>
<accession>A0ABY8V1H3</accession>
<evidence type="ECO:0000256" key="1">
    <source>
        <dbReference type="SAM" id="SignalP"/>
    </source>
</evidence>
<dbReference type="Gene3D" id="2.40.50.140">
    <property type="entry name" value="Nucleic acid-binding proteins"/>
    <property type="match status" value="1"/>
</dbReference>